<keyword evidence="3" id="KW-1185">Reference proteome</keyword>
<sequence length="142" mass="14691">MAVRHWAVAQASGSWRAVPGACGASSASDRRWAERACGRRSCGGSVGASARRRAASGPRRGGAARAGAVRGEQQAEREQAVRARAGMRGAGAGSARAAPGRSVASGWWRRQGGWAYRRGAGRGSGMRAQVWNSSAQTARRGS</sequence>
<dbReference type="Proteomes" id="UP000244336">
    <property type="component" value="Chromosome 4"/>
</dbReference>
<feature type="compositionally biased region" description="Low complexity" evidence="1">
    <location>
        <begin position="82"/>
        <end position="104"/>
    </location>
</feature>
<dbReference type="Gramene" id="PUZ60533">
    <property type="protein sequence ID" value="PUZ60533"/>
    <property type="gene ID" value="GQ55_4G139200"/>
</dbReference>
<evidence type="ECO:0000313" key="2">
    <source>
        <dbReference type="EMBL" id="PUZ60533.1"/>
    </source>
</evidence>
<feature type="region of interest" description="Disordered" evidence="1">
    <location>
        <begin position="118"/>
        <end position="142"/>
    </location>
</feature>
<reference evidence="2 3" key="1">
    <citation type="submission" date="2018-04" db="EMBL/GenBank/DDBJ databases">
        <title>WGS assembly of Panicum hallii var. hallii HAL2.</title>
        <authorList>
            <person name="Lovell J."/>
            <person name="Jenkins J."/>
            <person name="Lowry D."/>
            <person name="Mamidi S."/>
            <person name="Sreedasyam A."/>
            <person name="Weng X."/>
            <person name="Barry K."/>
            <person name="Bonette J."/>
            <person name="Campitelli B."/>
            <person name="Daum C."/>
            <person name="Gordon S."/>
            <person name="Gould B."/>
            <person name="Lipzen A."/>
            <person name="MacQueen A."/>
            <person name="Palacio-Mejia J."/>
            <person name="Plott C."/>
            <person name="Shakirov E."/>
            <person name="Shu S."/>
            <person name="Yoshinaga Y."/>
            <person name="Zane M."/>
            <person name="Rokhsar D."/>
            <person name="Grimwood J."/>
            <person name="Schmutz J."/>
            <person name="Juenger T."/>
        </authorList>
    </citation>
    <scope>NUCLEOTIDE SEQUENCE [LARGE SCALE GENOMIC DNA]</scope>
    <source>
        <strain evidence="3">cv. HAL2</strain>
    </source>
</reference>
<proteinExistence type="predicted"/>
<feature type="compositionally biased region" description="Polar residues" evidence="1">
    <location>
        <begin position="130"/>
        <end position="142"/>
    </location>
</feature>
<protein>
    <submittedName>
        <fullName evidence="2">Uncharacterized protein</fullName>
    </submittedName>
</protein>
<evidence type="ECO:0000313" key="3">
    <source>
        <dbReference type="Proteomes" id="UP000244336"/>
    </source>
</evidence>
<accession>A0A2T7DY80</accession>
<dbReference type="AlphaFoldDB" id="A0A2T7DY80"/>
<organism evidence="2 3">
    <name type="scientific">Panicum hallii var. hallii</name>
    <dbReference type="NCBI Taxonomy" id="1504633"/>
    <lineage>
        <taxon>Eukaryota</taxon>
        <taxon>Viridiplantae</taxon>
        <taxon>Streptophyta</taxon>
        <taxon>Embryophyta</taxon>
        <taxon>Tracheophyta</taxon>
        <taxon>Spermatophyta</taxon>
        <taxon>Magnoliopsida</taxon>
        <taxon>Liliopsida</taxon>
        <taxon>Poales</taxon>
        <taxon>Poaceae</taxon>
        <taxon>PACMAD clade</taxon>
        <taxon>Panicoideae</taxon>
        <taxon>Panicodae</taxon>
        <taxon>Paniceae</taxon>
        <taxon>Panicinae</taxon>
        <taxon>Panicum</taxon>
        <taxon>Panicum sect. Panicum</taxon>
    </lineage>
</organism>
<evidence type="ECO:0000256" key="1">
    <source>
        <dbReference type="SAM" id="MobiDB-lite"/>
    </source>
</evidence>
<gene>
    <name evidence="2" type="ORF">GQ55_4G139200</name>
</gene>
<feature type="compositionally biased region" description="Low complexity" evidence="1">
    <location>
        <begin position="39"/>
        <end position="72"/>
    </location>
</feature>
<name>A0A2T7DY80_9POAL</name>
<feature type="region of interest" description="Disordered" evidence="1">
    <location>
        <begin position="38"/>
        <end position="104"/>
    </location>
</feature>
<dbReference type="EMBL" id="CM009752">
    <property type="protein sequence ID" value="PUZ60533.1"/>
    <property type="molecule type" value="Genomic_DNA"/>
</dbReference>